<proteinExistence type="predicted"/>
<feature type="region of interest" description="Disordered" evidence="1">
    <location>
        <begin position="1"/>
        <end position="25"/>
    </location>
</feature>
<dbReference type="Proteomes" id="UP000663297">
    <property type="component" value="Chromosome 2"/>
</dbReference>
<accession>A0A7S8D460</accession>
<evidence type="ECO:0000256" key="1">
    <source>
        <dbReference type="SAM" id="MobiDB-lite"/>
    </source>
</evidence>
<evidence type="ECO:0000313" key="2">
    <source>
        <dbReference type="EMBL" id="QPC61470.1"/>
    </source>
</evidence>
<dbReference type="EMBL" id="CP064748">
    <property type="protein sequence ID" value="QPC61470.1"/>
    <property type="molecule type" value="Genomic_DNA"/>
</dbReference>
<reference evidence="2" key="1">
    <citation type="submission" date="2020-11" db="EMBL/GenBank/DDBJ databases">
        <title>The chromosome-scale genome resource for two endophytic Fusarium species: F. culmorum and F. pseudograminearum.</title>
        <authorList>
            <person name="Yuan Z."/>
        </authorList>
    </citation>
    <scope>NUCLEOTIDE SEQUENCE</scope>
    <source>
        <strain evidence="2">Class2-1B</strain>
    </source>
</reference>
<gene>
    <name evidence="2" type="ORF">HYE67_003701</name>
</gene>
<sequence length="106" mass="12419">MIRDWRAEHRARLKKKNGRPRDRTGERARGLYLLFGHQLHAKNCKKRKERKGKDDETCHDPIGRYVSLLCFPVRQFTWMDGSSYACMYGNEEILATACVAHPAMMH</sequence>
<evidence type="ECO:0000313" key="3">
    <source>
        <dbReference type="Proteomes" id="UP000663297"/>
    </source>
</evidence>
<protein>
    <submittedName>
        <fullName evidence="2">Uncharacterized protein</fullName>
    </submittedName>
</protein>
<feature type="compositionally biased region" description="Basic and acidic residues" evidence="1">
    <location>
        <begin position="1"/>
        <end position="10"/>
    </location>
</feature>
<name>A0A7S8D460_FUSCU</name>
<organism evidence="2 3">
    <name type="scientific">Fusarium culmorum</name>
    <dbReference type="NCBI Taxonomy" id="5516"/>
    <lineage>
        <taxon>Eukaryota</taxon>
        <taxon>Fungi</taxon>
        <taxon>Dikarya</taxon>
        <taxon>Ascomycota</taxon>
        <taxon>Pezizomycotina</taxon>
        <taxon>Sordariomycetes</taxon>
        <taxon>Hypocreomycetidae</taxon>
        <taxon>Hypocreales</taxon>
        <taxon>Nectriaceae</taxon>
        <taxon>Fusarium</taxon>
    </lineage>
</organism>
<dbReference type="AlphaFoldDB" id="A0A7S8D460"/>